<dbReference type="GO" id="GO:0005524">
    <property type="term" value="F:ATP binding"/>
    <property type="evidence" value="ECO:0007669"/>
    <property type="project" value="UniProtKB-KW"/>
</dbReference>
<evidence type="ECO:0000259" key="9">
    <source>
        <dbReference type="PROSITE" id="PS51194"/>
    </source>
</evidence>
<dbReference type="GO" id="GO:0009378">
    <property type="term" value="F:four-way junction helicase activity"/>
    <property type="evidence" value="ECO:0007669"/>
    <property type="project" value="TreeGrafter"/>
</dbReference>
<protein>
    <recommendedName>
        <fullName evidence="5">DNA 3'-5' helicase</fullName>
        <ecNumber evidence="5">5.6.2.4</ecNumber>
    </recommendedName>
</protein>
<comment type="similarity">
    <text evidence="1">Belongs to the helicase family. RecQ subfamily.</text>
</comment>
<feature type="transmembrane region" description="Helical" evidence="7">
    <location>
        <begin position="45"/>
        <end position="64"/>
    </location>
</feature>
<keyword evidence="11" id="KW-1185">Reference proteome</keyword>
<feature type="transmembrane region" description="Helical" evidence="7">
    <location>
        <begin position="16"/>
        <end position="38"/>
    </location>
</feature>
<feature type="domain" description="Helicase ATP-binding" evidence="8">
    <location>
        <begin position="333"/>
        <end position="484"/>
    </location>
</feature>
<evidence type="ECO:0000256" key="3">
    <source>
        <dbReference type="ARBA" id="ARBA00022840"/>
    </source>
</evidence>
<accession>A0A2H3DDZ3</accession>
<evidence type="ECO:0000256" key="5">
    <source>
        <dbReference type="ARBA" id="ARBA00034808"/>
    </source>
</evidence>
<dbReference type="EC" id="5.6.2.4" evidence="5"/>
<name>A0A2H3DDZ3_ARMGA</name>
<proteinExistence type="inferred from homology"/>
<dbReference type="AlphaFoldDB" id="A0A2H3DDZ3"/>
<dbReference type="EMBL" id="KZ293659">
    <property type="protein sequence ID" value="PBK92340.1"/>
    <property type="molecule type" value="Genomic_DNA"/>
</dbReference>
<dbReference type="PANTHER" id="PTHR13710">
    <property type="entry name" value="DNA HELICASE RECQ FAMILY MEMBER"/>
    <property type="match status" value="1"/>
</dbReference>
<evidence type="ECO:0000259" key="8">
    <source>
        <dbReference type="PROSITE" id="PS51192"/>
    </source>
</evidence>
<keyword evidence="7" id="KW-1133">Transmembrane helix</keyword>
<dbReference type="PROSITE" id="PS51194">
    <property type="entry name" value="HELICASE_CTER"/>
    <property type="match status" value="1"/>
</dbReference>
<keyword evidence="2" id="KW-0547">Nucleotide-binding</keyword>
<evidence type="ECO:0000256" key="7">
    <source>
        <dbReference type="SAM" id="Phobius"/>
    </source>
</evidence>
<evidence type="ECO:0000256" key="6">
    <source>
        <dbReference type="SAM" id="MobiDB-lite"/>
    </source>
</evidence>
<dbReference type="OrthoDB" id="2970758at2759"/>
<dbReference type="InterPro" id="IPR011545">
    <property type="entry name" value="DEAD/DEAH_box_helicase_dom"/>
</dbReference>
<dbReference type="PROSITE" id="PS51192">
    <property type="entry name" value="HELICASE_ATP_BIND_1"/>
    <property type="match status" value="1"/>
</dbReference>
<evidence type="ECO:0000313" key="10">
    <source>
        <dbReference type="EMBL" id="PBK92340.1"/>
    </source>
</evidence>
<feature type="transmembrane region" description="Helical" evidence="7">
    <location>
        <begin position="193"/>
        <end position="215"/>
    </location>
</feature>
<evidence type="ECO:0000313" key="11">
    <source>
        <dbReference type="Proteomes" id="UP000217790"/>
    </source>
</evidence>
<dbReference type="GO" id="GO:0043138">
    <property type="term" value="F:3'-5' DNA helicase activity"/>
    <property type="evidence" value="ECO:0007669"/>
    <property type="project" value="UniProtKB-EC"/>
</dbReference>
<evidence type="ECO:0000256" key="2">
    <source>
        <dbReference type="ARBA" id="ARBA00022741"/>
    </source>
</evidence>
<keyword evidence="7" id="KW-0472">Membrane</keyword>
<gene>
    <name evidence="10" type="ORF">ARMGADRAFT_1063762</name>
</gene>
<feature type="transmembrane region" description="Helical" evidence="7">
    <location>
        <begin position="150"/>
        <end position="173"/>
    </location>
</feature>
<dbReference type="GO" id="GO:0003676">
    <property type="term" value="F:nucleic acid binding"/>
    <property type="evidence" value="ECO:0007669"/>
    <property type="project" value="InterPro"/>
</dbReference>
<dbReference type="Proteomes" id="UP000217790">
    <property type="component" value="Unassembled WGS sequence"/>
</dbReference>
<dbReference type="GO" id="GO:0005634">
    <property type="term" value="C:nucleus"/>
    <property type="evidence" value="ECO:0007669"/>
    <property type="project" value="TreeGrafter"/>
</dbReference>
<sequence>MVHSSSFETVSVLTQIIYRLAGLTALVIGTVWKVVLVVRDQGISRFIWCGVVTIVYLIATSPLAVRSIFIQGGEETTYIYPPGWILLSSMSFMANILVTNCIAVRQYHYTYLSEEVDAGYGLDLVVLVPQWSQMDVFCHSRTVHPRRNEFVPLIVVAEWKMTCSPVFSGFSLYKMIATSASGNSCATQIDWLLPYFSMSVAVTILCTVVILYRIVMGPSIGRRTRRLWINVIVESSLLFAVGPIIFLVVYITSDMRTGCPLPIVTMIMSLAPVRAIARVPSDATMQESAPLELHIRLETGGDDPEGLQTIKFVVAKRIKAWKDGLRPFQEQPIVYILNGEDVLLCTATGDRKSALFTVPILCHLEVSQYPEEYPSLPARKHPVGLVITPTKGLACNIVSQLEEYGISTLSYCHETLTEARSDWFAITNSDVFRSNIVYACVKEIHLMDEWGSSFRTAFKHIGTFLRGRLPSHVSVFGLSATLQPGPRTASICQSLGFRDGSFHLIRRSNERCPNIQLIIAPLDHGLTSVDFPQILQYLSSQRKAIIHCPTIELIYRVYLYLWRMEPAGINHFRRVRMYHSLCSDDYNQQTLLLLDNDPMALIVIASVAFANGINVRSLLDSISITFPKTLDQAWQQEGRVGRNKEDMCRGIILVQKTDFLKAEKTILGNSGTATDMEMPKALVLSEKRCHISAVSRIFHNPPEDETTLDCIEARRPLPCSMCCSRYNRLVTFPISTESSPFLSLPLKAPAEKIPKSKKLTKRGTDVDRMKRYKIYLYLCAGDFEKLTSQGIYQEQPQDPGSSTKGSAAPGTKSNAR</sequence>
<evidence type="ECO:0000256" key="1">
    <source>
        <dbReference type="ARBA" id="ARBA00005446"/>
    </source>
</evidence>
<dbReference type="SMART" id="SM00487">
    <property type="entry name" value="DEXDc"/>
    <property type="match status" value="1"/>
</dbReference>
<dbReference type="InterPro" id="IPR001650">
    <property type="entry name" value="Helicase_C-like"/>
</dbReference>
<dbReference type="GO" id="GO:0000724">
    <property type="term" value="P:double-strand break repair via homologous recombination"/>
    <property type="evidence" value="ECO:0007669"/>
    <property type="project" value="TreeGrafter"/>
</dbReference>
<dbReference type="Pfam" id="PF00270">
    <property type="entry name" value="DEAD"/>
    <property type="match status" value="1"/>
</dbReference>
<organism evidence="10 11">
    <name type="scientific">Armillaria gallica</name>
    <name type="common">Bulbous honey fungus</name>
    <name type="synonym">Armillaria bulbosa</name>
    <dbReference type="NCBI Taxonomy" id="47427"/>
    <lineage>
        <taxon>Eukaryota</taxon>
        <taxon>Fungi</taxon>
        <taxon>Dikarya</taxon>
        <taxon>Basidiomycota</taxon>
        <taxon>Agaricomycotina</taxon>
        <taxon>Agaricomycetes</taxon>
        <taxon>Agaricomycetidae</taxon>
        <taxon>Agaricales</taxon>
        <taxon>Marasmiineae</taxon>
        <taxon>Physalacriaceae</taxon>
        <taxon>Armillaria</taxon>
    </lineage>
</organism>
<dbReference type="GO" id="GO:0005694">
    <property type="term" value="C:chromosome"/>
    <property type="evidence" value="ECO:0007669"/>
    <property type="project" value="TreeGrafter"/>
</dbReference>
<reference evidence="11" key="1">
    <citation type="journal article" date="2017" name="Nat. Ecol. Evol.">
        <title>Genome expansion and lineage-specific genetic innovations in the forest pathogenic fungi Armillaria.</title>
        <authorList>
            <person name="Sipos G."/>
            <person name="Prasanna A.N."/>
            <person name="Walter M.C."/>
            <person name="O'Connor E."/>
            <person name="Balint B."/>
            <person name="Krizsan K."/>
            <person name="Kiss B."/>
            <person name="Hess J."/>
            <person name="Varga T."/>
            <person name="Slot J."/>
            <person name="Riley R."/>
            <person name="Boka B."/>
            <person name="Rigling D."/>
            <person name="Barry K."/>
            <person name="Lee J."/>
            <person name="Mihaltcheva S."/>
            <person name="LaButti K."/>
            <person name="Lipzen A."/>
            <person name="Waldron R."/>
            <person name="Moloney N.M."/>
            <person name="Sperisen C."/>
            <person name="Kredics L."/>
            <person name="Vagvoelgyi C."/>
            <person name="Patrignani A."/>
            <person name="Fitzpatrick D."/>
            <person name="Nagy I."/>
            <person name="Doyle S."/>
            <person name="Anderson J.B."/>
            <person name="Grigoriev I.V."/>
            <person name="Gueldener U."/>
            <person name="Muensterkoetter M."/>
            <person name="Nagy L.G."/>
        </authorList>
    </citation>
    <scope>NUCLEOTIDE SEQUENCE [LARGE SCALE GENOMIC DNA]</scope>
    <source>
        <strain evidence="11">Ar21-2</strain>
    </source>
</reference>
<dbReference type="Gene3D" id="3.40.50.300">
    <property type="entry name" value="P-loop containing nucleotide triphosphate hydrolases"/>
    <property type="match status" value="3"/>
</dbReference>
<keyword evidence="7" id="KW-0812">Transmembrane</keyword>
<comment type="catalytic activity">
    <reaction evidence="4">
        <text>Couples ATP hydrolysis with the unwinding of duplex DNA by translocating in the 3'-5' direction.</text>
        <dbReference type="EC" id="5.6.2.4"/>
    </reaction>
</comment>
<feature type="transmembrane region" description="Helical" evidence="7">
    <location>
        <begin position="84"/>
        <end position="104"/>
    </location>
</feature>
<dbReference type="SUPFAM" id="SSF52540">
    <property type="entry name" value="P-loop containing nucleoside triphosphate hydrolases"/>
    <property type="match status" value="1"/>
</dbReference>
<dbReference type="CDD" id="cd18785">
    <property type="entry name" value="SF2_C"/>
    <property type="match status" value="1"/>
</dbReference>
<dbReference type="InterPro" id="IPR014001">
    <property type="entry name" value="Helicase_ATP-bd"/>
</dbReference>
<feature type="region of interest" description="Disordered" evidence="6">
    <location>
        <begin position="790"/>
        <end position="816"/>
    </location>
</feature>
<feature type="domain" description="Helicase C-terminal" evidence="9">
    <location>
        <begin position="530"/>
        <end position="682"/>
    </location>
</feature>
<dbReference type="InterPro" id="IPR027417">
    <property type="entry name" value="P-loop_NTPase"/>
</dbReference>
<keyword evidence="3" id="KW-0067">ATP-binding</keyword>
<dbReference type="STRING" id="47427.A0A2H3DDZ3"/>
<dbReference type="Pfam" id="PF00271">
    <property type="entry name" value="Helicase_C"/>
    <property type="match status" value="1"/>
</dbReference>
<feature type="transmembrane region" description="Helical" evidence="7">
    <location>
        <begin position="227"/>
        <end position="251"/>
    </location>
</feature>
<dbReference type="PANTHER" id="PTHR13710:SF120">
    <property type="entry name" value="BIFUNCTIONAL 3'-5' EXONUCLEASE_ATP-DEPENDENT HELICASE WRN"/>
    <property type="match status" value="1"/>
</dbReference>
<evidence type="ECO:0000256" key="4">
    <source>
        <dbReference type="ARBA" id="ARBA00034617"/>
    </source>
</evidence>
<dbReference type="GO" id="GO:0005737">
    <property type="term" value="C:cytoplasm"/>
    <property type="evidence" value="ECO:0007669"/>
    <property type="project" value="TreeGrafter"/>
</dbReference>
<dbReference type="InParanoid" id="A0A2H3DDZ3"/>